<name>A0A6D0DK53_ECOLX</name>
<dbReference type="InterPro" id="IPR010656">
    <property type="entry name" value="DctM"/>
</dbReference>
<evidence type="ECO:0000313" key="11">
    <source>
        <dbReference type="Proteomes" id="UP000430081"/>
    </source>
</evidence>
<keyword evidence="2" id="KW-1003">Cell membrane</keyword>
<comment type="subunit">
    <text evidence="7">The complex comprises the extracytoplasmic solute receptor protein and the two transmembrane proteins.</text>
</comment>
<evidence type="ECO:0000256" key="4">
    <source>
        <dbReference type="ARBA" id="ARBA00022692"/>
    </source>
</evidence>
<evidence type="ECO:0000256" key="3">
    <source>
        <dbReference type="ARBA" id="ARBA00022519"/>
    </source>
</evidence>
<feature type="transmembrane region" description="Helical" evidence="7">
    <location>
        <begin position="271"/>
        <end position="293"/>
    </location>
</feature>
<dbReference type="PANTHER" id="PTHR33362">
    <property type="entry name" value="SIALIC ACID TRAP TRANSPORTER PERMEASE PROTEIN SIAT-RELATED"/>
    <property type="match status" value="1"/>
</dbReference>
<evidence type="ECO:0000313" key="12">
    <source>
        <dbReference type="Proteomes" id="UP000462271"/>
    </source>
</evidence>
<evidence type="ECO:0000256" key="5">
    <source>
        <dbReference type="ARBA" id="ARBA00022989"/>
    </source>
</evidence>
<comment type="function">
    <text evidence="7">Part of the tripartite ATP-independent periplasmic (TRAP) transport system.</text>
</comment>
<keyword evidence="6 7" id="KW-0472">Membrane</keyword>
<dbReference type="PANTHER" id="PTHR33362:SF3">
    <property type="entry name" value="SIALIC ACID TRAP TRANSPORTER PERMEASE PROTEIN SIAT"/>
    <property type="match status" value="1"/>
</dbReference>
<evidence type="ECO:0000256" key="7">
    <source>
        <dbReference type="RuleBase" id="RU369079"/>
    </source>
</evidence>
<dbReference type="Pfam" id="PF06808">
    <property type="entry name" value="DctM"/>
    <property type="match status" value="1"/>
</dbReference>
<dbReference type="NCBIfam" id="TIGR00786">
    <property type="entry name" value="dctM"/>
    <property type="match status" value="1"/>
</dbReference>
<comment type="caution">
    <text evidence="10">The sequence shown here is derived from an EMBL/GenBank/DDBJ whole genome shotgun (WGS) entry which is preliminary data.</text>
</comment>
<dbReference type="EMBL" id="WTML01000179">
    <property type="protein sequence ID" value="MWL00180.1"/>
    <property type="molecule type" value="Genomic_DNA"/>
</dbReference>
<evidence type="ECO:0000313" key="9">
    <source>
        <dbReference type="EMBL" id="MWL00180.1"/>
    </source>
</evidence>
<keyword evidence="4 7" id="KW-0812">Transmembrane</keyword>
<protein>
    <recommendedName>
        <fullName evidence="7">TRAP transporter large permease protein</fullName>
    </recommendedName>
</protein>
<dbReference type="RefSeq" id="WP_089574691.1">
    <property type="nucleotide sequence ID" value="NZ_JANFDX010000001.1"/>
</dbReference>
<organism evidence="10 11">
    <name type="scientific">Escherichia coli</name>
    <dbReference type="NCBI Taxonomy" id="562"/>
    <lineage>
        <taxon>Bacteria</taxon>
        <taxon>Pseudomonadati</taxon>
        <taxon>Pseudomonadota</taxon>
        <taxon>Gammaproteobacteria</taxon>
        <taxon>Enterobacterales</taxon>
        <taxon>Enterobacteriaceae</taxon>
        <taxon>Escherichia</taxon>
    </lineage>
</organism>
<feature type="transmembrane region" description="Helical" evidence="7">
    <location>
        <begin position="6"/>
        <end position="35"/>
    </location>
</feature>
<dbReference type="GO" id="GO:0022857">
    <property type="term" value="F:transmembrane transporter activity"/>
    <property type="evidence" value="ECO:0007669"/>
    <property type="project" value="UniProtKB-UniRule"/>
</dbReference>
<feature type="transmembrane region" description="Helical" evidence="7">
    <location>
        <begin position="47"/>
        <end position="69"/>
    </location>
</feature>
<keyword evidence="5 7" id="KW-1133">Transmembrane helix</keyword>
<feature type="transmembrane region" description="Helical" evidence="7">
    <location>
        <begin position="214"/>
        <end position="235"/>
    </location>
</feature>
<dbReference type="Proteomes" id="UP000462271">
    <property type="component" value="Unassembled WGS sequence"/>
</dbReference>
<feature type="transmembrane region" description="Helical" evidence="7">
    <location>
        <begin position="404"/>
        <end position="424"/>
    </location>
</feature>
<feature type="transmembrane region" description="Helical" evidence="7">
    <location>
        <begin position="170"/>
        <end position="193"/>
    </location>
</feature>
<gene>
    <name evidence="10" type="ORF">GQM13_05725</name>
    <name evidence="9" type="ORF">GQM21_23980</name>
</gene>
<keyword evidence="3 7" id="KW-0997">Cell inner membrane</keyword>
<evidence type="ECO:0000256" key="1">
    <source>
        <dbReference type="ARBA" id="ARBA00004429"/>
    </source>
</evidence>
<comment type="similarity">
    <text evidence="7">Belongs to the TRAP transporter large permease family.</text>
</comment>
<dbReference type="GO" id="GO:0005886">
    <property type="term" value="C:plasma membrane"/>
    <property type="evidence" value="ECO:0007669"/>
    <property type="project" value="UniProtKB-SubCell"/>
</dbReference>
<accession>A0A6D0DK53</accession>
<evidence type="ECO:0000256" key="2">
    <source>
        <dbReference type="ARBA" id="ARBA00022475"/>
    </source>
</evidence>
<keyword evidence="7" id="KW-0813">Transport</keyword>
<dbReference type="InterPro" id="IPR004681">
    <property type="entry name" value="TRAP_DctM"/>
</dbReference>
<dbReference type="AlphaFoldDB" id="A0A6D0DK53"/>
<sequence length="427" mass="44896">MNPTIGLFVIFFVSLMLGVPVIFSLALSSIFYLLVTDMGLAIMANQFFSGMDSFVLLCIPGFLLAGGLMNGGGITDRIVSFSNAWLGHIRGGLAMANVSGSMIFAGISGTAVSEAASIGSVMIPAMKRSGYDAPFSGAITAVASTVGPIIPPSVPMIIVGTLTGLSVGKLFIAGAVPGLMMGLTMAGIAWYLARKRGYPKGERASFRERLHATRGAIWAILMPVMIIGGLVTGLFTPTEASVFAVVFSLIVGFFVYGDLTVSKFMACMMESISGTAGILMLVGFANVFAWILTSEGIPQQIADGMLSITSNKYLLILMINLLLLLVGMFMETIAALLILFTPLLSVATAIGMDPIHFAVMMVMNLVIGLTTPPVGVCLFVSQGIARVSLGEISKAVIPFITGNIILLFMVSYIPGLSLWLPALLGMK</sequence>
<comment type="subcellular location">
    <subcellularLocation>
        <location evidence="1 7">Cell inner membrane</location>
        <topology evidence="1 7">Multi-pass membrane protein</topology>
    </subcellularLocation>
</comment>
<dbReference type="PIRSF" id="PIRSF006066">
    <property type="entry name" value="HI0050"/>
    <property type="match status" value="1"/>
</dbReference>
<feature type="domain" description="TRAP C4-dicarboxylate transport system permease DctM subunit" evidence="8">
    <location>
        <begin position="8"/>
        <end position="415"/>
    </location>
</feature>
<evidence type="ECO:0000256" key="6">
    <source>
        <dbReference type="ARBA" id="ARBA00023136"/>
    </source>
</evidence>
<proteinExistence type="inferred from homology"/>
<feature type="transmembrane region" description="Helical" evidence="7">
    <location>
        <begin position="313"/>
        <end position="340"/>
    </location>
</feature>
<dbReference type="EMBL" id="WTMQ01000001">
    <property type="protein sequence ID" value="MWL02946.1"/>
    <property type="molecule type" value="Genomic_DNA"/>
</dbReference>
<reference evidence="11 12" key="1">
    <citation type="submission" date="2019-12" db="EMBL/GenBank/DDBJ databases">
        <title>Enteriobacteria Tanzani isolates_10432.</title>
        <authorList>
            <person name="Subbiah M."/>
            <person name="Call D."/>
        </authorList>
    </citation>
    <scope>NUCLEOTIDE SEQUENCE [LARGE SCALE GENOMIC DNA]</scope>
    <source>
        <strain evidence="10 11">10432wG7</strain>
        <strain evidence="9 12">10432wG8</strain>
    </source>
</reference>
<evidence type="ECO:0000313" key="10">
    <source>
        <dbReference type="EMBL" id="MWL02946.1"/>
    </source>
</evidence>
<dbReference type="Proteomes" id="UP000430081">
    <property type="component" value="Unassembled WGS sequence"/>
</dbReference>
<evidence type="ECO:0000259" key="8">
    <source>
        <dbReference type="Pfam" id="PF06808"/>
    </source>
</evidence>
<feature type="transmembrane region" description="Helical" evidence="7">
    <location>
        <begin position="133"/>
        <end position="150"/>
    </location>
</feature>
<feature type="transmembrane region" description="Helical" evidence="7">
    <location>
        <begin position="361"/>
        <end position="384"/>
    </location>
</feature>
<comment type="caution">
    <text evidence="7">Lacks conserved residue(s) required for the propagation of feature annotation.</text>
</comment>
<feature type="transmembrane region" description="Helical" evidence="7">
    <location>
        <begin position="241"/>
        <end position="259"/>
    </location>
</feature>